<dbReference type="SMART" id="SM00282">
    <property type="entry name" value="LamG"/>
    <property type="match status" value="1"/>
</dbReference>
<dbReference type="GO" id="GO:0016020">
    <property type="term" value="C:membrane"/>
    <property type="evidence" value="ECO:0007669"/>
    <property type="project" value="UniProtKB-SubCell"/>
</dbReference>
<feature type="domain" description="Laminin G" evidence="3">
    <location>
        <begin position="139"/>
        <end position="306"/>
    </location>
</feature>
<dbReference type="InterPro" id="IPR000742">
    <property type="entry name" value="EGF"/>
</dbReference>
<dbReference type="PANTHER" id="PTHR15036:SF49">
    <property type="entry name" value="AXOTACTIN"/>
    <property type="match status" value="1"/>
</dbReference>
<proteinExistence type="predicted"/>
<sequence>MVDACGAGWEEKPRDDAHCIARALWSIPNIPKHWESHGPLQVGGLAQSSTKREDYGWGEAPTRSAFSGCISHLNINDQLVDLGEVAYSKGSVPGCPMQESACAGGLGSCGIRGTCTGGLKTPTCECDSGWSAPKCDTPTVPSTLTTQSYMKMALSFTPPSEVVTVQMRVRTNGVRTGMLLHLAAQHTQHSFTLHLRASVACASVSGAGWAARIACAEGRPIGDGKWHTIRAERRGHSITIDVDDGDEWRHNHSFPSLTAWRENHGDVRGPPMPLEIDKHDGVTIGGLPKFIGVKLVTVGDDLHDSK</sequence>
<dbReference type="Gene3D" id="2.60.120.200">
    <property type="match status" value="2"/>
</dbReference>
<dbReference type="CDD" id="cd00110">
    <property type="entry name" value="LamG"/>
    <property type="match status" value="1"/>
</dbReference>
<evidence type="ECO:0000259" key="4">
    <source>
        <dbReference type="PROSITE" id="PS50026"/>
    </source>
</evidence>
<dbReference type="AlphaFoldDB" id="A0AAN9A2H3"/>
<feature type="disulfide bond" evidence="2">
    <location>
        <begin position="126"/>
        <end position="135"/>
    </location>
</feature>
<reference evidence="5 6" key="1">
    <citation type="submission" date="2023-11" db="EMBL/GenBank/DDBJ databases">
        <title>Halocaridina rubra genome assembly.</title>
        <authorList>
            <person name="Smith C."/>
        </authorList>
    </citation>
    <scope>NUCLEOTIDE SEQUENCE [LARGE SCALE GENOMIC DNA]</scope>
    <source>
        <strain evidence="5">EP-1</strain>
        <tissue evidence="5">Whole</tissue>
    </source>
</reference>
<dbReference type="SUPFAM" id="SSF49899">
    <property type="entry name" value="Concanavalin A-like lectins/glucanases"/>
    <property type="match status" value="2"/>
</dbReference>
<evidence type="ECO:0000256" key="2">
    <source>
        <dbReference type="PROSITE-ProRule" id="PRU00076"/>
    </source>
</evidence>
<dbReference type="PROSITE" id="PS50026">
    <property type="entry name" value="EGF_3"/>
    <property type="match status" value="1"/>
</dbReference>
<comment type="caution">
    <text evidence="2">Lacks conserved residue(s) required for the propagation of feature annotation.</text>
</comment>
<dbReference type="InterPro" id="IPR013320">
    <property type="entry name" value="ConA-like_dom_sf"/>
</dbReference>
<dbReference type="PANTHER" id="PTHR15036">
    <property type="entry name" value="PIKACHURIN-LIKE PROTEIN"/>
    <property type="match status" value="1"/>
</dbReference>
<dbReference type="EMBL" id="JAXCGZ010013896">
    <property type="protein sequence ID" value="KAK7071829.1"/>
    <property type="molecule type" value="Genomic_DNA"/>
</dbReference>
<protein>
    <submittedName>
        <fullName evidence="5">Uncharacterized protein</fullName>
    </submittedName>
</protein>
<dbReference type="PROSITE" id="PS01186">
    <property type="entry name" value="EGF_2"/>
    <property type="match status" value="1"/>
</dbReference>
<dbReference type="Pfam" id="PF02210">
    <property type="entry name" value="Laminin_G_2"/>
    <property type="match status" value="1"/>
</dbReference>
<dbReference type="Proteomes" id="UP001381693">
    <property type="component" value="Unassembled WGS sequence"/>
</dbReference>
<evidence type="ECO:0000313" key="6">
    <source>
        <dbReference type="Proteomes" id="UP001381693"/>
    </source>
</evidence>
<keyword evidence="1 2" id="KW-1015">Disulfide bond</keyword>
<evidence type="ECO:0000313" key="5">
    <source>
        <dbReference type="EMBL" id="KAK7071829.1"/>
    </source>
</evidence>
<gene>
    <name evidence="5" type="ORF">SK128_016925</name>
</gene>
<accession>A0AAN9A2H3</accession>
<keyword evidence="6" id="KW-1185">Reference proteome</keyword>
<evidence type="ECO:0000256" key="1">
    <source>
        <dbReference type="ARBA" id="ARBA00023157"/>
    </source>
</evidence>
<keyword evidence="2" id="KW-0245">EGF-like domain</keyword>
<dbReference type="InterPro" id="IPR050372">
    <property type="entry name" value="Neurexin-related_CASP"/>
</dbReference>
<organism evidence="5 6">
    <name type="scientific">Halocaridina rubra</name>
    <name type="common">Hawaiian red shrimp</name>
    <dbReference type="NCBI Taxonomy" id="373956"/>
    <lineage>
        <taxon>Eukaryota</taxon>
        <taxon>Metazoa</taxon>
        <taxon>Ecdysozoa</taxon>
        <taxon>Arthropoda</taxon>
        <taxon>Crustacea</taxon>
        <taxon>Multicrustacea</taxon>
        <taxon>Malacostraca</taxon>
        <taxon>Eumalacostraca</taxon>
        <taxon>Eucarida</taxon>
        <taxon>Decapoda</taxon>
        <taxon>Pleocyemata</taxon>
        <taxon>Caridea</taxon>
        <taxon>Atyoidea</taxon>
        <taxon>Atyidae</taxon>
        <taxon>Halocaridina</taxon>
    </lineage>
</organism>
<evidence type="ECO:0000259" key="3">
    <source>
        <dbReference type="PROSITE" id="PS50025"/>
    </source>
</evidence>
<feature type="domain" description="Laminin G" evidence="3">
    <location>
        <begin position="1"/>
        <end position="95"/>
    </location>
</feature>
<feature type="domain" description="EGF-like" evidence="4">
    <location>
        <begin position="98"/>
        <end position="136"/>
    </location>
</feature>
<name>A0AAN9A2H3_HALRR</name>
<comment type="caution">
    <text evidence="5">The sequence shown here is derived from an EMBL/GenBank/DDBJ whole genome shotgun (WGS) entry which is preliminary data.</text>
</comment>
<dbReference type="PROSITE" id="PS50025">
    <property type="entry name" value="LAM_G_DOMAIN"/>
    <property type="match status" value="2"/>
</dbReference>
<dbReference type="InterPro" id="IPR001791">
    <property type="entry name" value="Laminin_G"/>
</dbReference>